<reference evidence="5" key="1">
    <citation type="submission" date="2022-07" db="EMBL/GenBank/DDBJ databases">
        <title>Draft genome of Pseudomonas carnis strain LP isolated from cheese.</title>
        <authorList>
            <person name="Wolfe B.E."/>
        </authorList>
    </citation>
    <scope>NUCLEOTIDE SEQUENCE</scope>
    <source>
        <strain evidence="5">LP</strain>
    </source>
</reference>
<dbReference type="PANTHER" id="PTHR33204:SF29">
    <property type="entry name" value="TRANSCRIPTIONAL REGULATOR"/>
    <property type="match status" value="1"/>
</dbReference>
<evidence type="ECO:0000256" key="1">
    <source>
        <dbReference type="ARBA" id="ARBA00023015"/>
    </source>
</evidence>
<dbReference type="Gene3D" id="1.10.10.10">
    <property type="entry name" value="Winged helix-like DNA-binding domain superfamily/Winged helix DNA-binding domain"/>
    <property type="match status" value="1"/>
</dbReference>
<dbReference type="Proteomes" id="UP001150614">
    <property type="component" value="Unassembled WGS sequence"/>
</dbReference>
<dbReference type="RefSeq" id="WP_153325979.1">
    <property type="nucleotide sequence ID" value="NZ_JANCLL010000037.1"/>
</dbReference>
<evidence type="ECO:0000313" key="5">
    <source>
        <dbReference type="EMBL" id="MDD1947025.1"/>
    </source>
</evidence>
<dbReference type="PROSITE" id="PS51118">
    <property type="entry name" value="HTH_HXLR"/>
    <property type="match status" value="1"/>
</dbReference>
<dbReference type="EMBL" id="JANCLL010000037">
    <property type="protein sequence ID" value="MDD1947025.1"/>
    <property type="molecule type" value="Genomic_DNA"/>
</dbReference>
<accession>A0ABT5RN17</accession>
<dbReference type="SUPFAM" id="SSF46785">
    <property type="entry name" value="Winged helix' DNA-binding domain"/>
    <property type="match status" value="1"/>
</dbReference>
<organism evidence="5 6">
    <name type="scientific">Pseudomonas carnis</name>
    <dbReference type="NCBI Taxonomy" id="2487355"/>
    <lineage>
        <taxon>Bacteria</taxon>
        <taxon>Pseudomonadati</taxon>
        <taxon>Pseudomonadota</taxon>
        <taxon>Gammaproteobacteria</taxon>
        <taxon>Pseudomonadales</taxon>
        <taxon>Pseudomonadaceae</taxon>
        <taxon>Pseudomonas</taxon>
    </lineage>
</organism>
<dbReference type="InterPro" id="IPR036388">
    <property type="entry name" value="WH-like_DNA-bd_sf"/>
</dbReference>
<keyword evidence="2" id="KW-0238">DNA-binding</keyword>
<evidence type="ECO:0000256" key="3">
    <source>
        <dbReference type="ARBA" id="ARBA00023163"/>
    </source>
</evidence>
<dbReference type="CDD" id="cd00090">
    <property type="entry name" value="HTH_ARSR"/>
    <property type="match status" value="1"/>
</dbReference>
<keyword evidence="1" id="KW-0805">Transcription regulation</keyword>
<keyword evidence="6" id="KW-1185">Reference proteome</keyword>
<evidence type="ECO:0000256" key="2">
    <source>
        <dbReference type="ARBA" id="ARBA00023125"/>
    </source>
</evidence>
<protein>
    <submittedName>
        <fullName evidence="5">Helix-turn-helix transcriptional regulator</fullName>
    </submittedName>
</protein>
<dbReference type="InterPro" id="IPR011991">
    <property type="entry name" value="ArsR-like_HTH"/>
</dbReference>
<name>A0ABT5RN17_9PSED</name>
<gene>
    <name evidence="5" type="ORF">NMG11_24705</name>
</gene>
<feature type="domain" description="HTH hxlR-type" evidence="4">
    <location>
        <begin position="13"/>
        <end position="112"/>
    </location>
</feature>
<dbReference type="PANTHER" id="PTHR33204">
    <property type="entry name" value="TRANSCRIPTIONAL REGULATOR, MARR FAMILY"/>
    <property type="match status" value="1"/>
</dbReference>
<sequence>MTKLRNYDGAPGCSIEAALHIMGGKWKGVILYHLLLDGTHRFNELQRRLTGVPPRLLIKQLRDMEEDGLVVRKVYPVVPPKVEYSLSDEGRSLEPFILGLCGWGDAWLKRRGMTTAAQMRADEEAAGLKSDAPFLAEEQG</sequence>
<dbReference type="Pfam" id="PF01638">
    <property type="entry name" value="HxlR"/>
    <property type="match status" value="1"/>
</dbReference>
<dbReference type="InterPro" id="IPR036390">
    <property type="entry name" value="WH_DNA-bd_sf"/>
</dbReference>
<comment type="caution">
    <text evidence="5">The sequence shown here is derived from an EMBL/GenBank/DDBJ whole genome shotgun (WGS) entry which is preliminary data.</text>
</comment>
<proteinExistence type="predicted"/>
<dbReference type="InterPro" id="IPR002577">
    <property type="entry name" value="HTH_HxlR"/>
</dbReference>
<evidence type="ECO:0000259" key="4">
    <source>
        <dbReference type="PROSITE" id="PS51118"/>
    </source>
</evidence>
<evidence type="ECO:0000313" key="6">
    <source>
        <dbReference type="Proteomes" id="UP001150614"/>
    </source>
</evidence>
<keyword evidence="3" id="KW-0804">Transcription</keyword>